<evidence type="ECO:0000256" key="4">
    <source>
        <dbReference type="SAM" id="Phobius"/>
    </source>
</evidence>
<keyword evidence="1 3" id="KW-0547">Nucleotide-binding</keyword>
<feature type="transmembrane region" description="Helical" evidence="4">
    <location>
        <begin position="6"/>
        <end position="28"/>
    </location>
</feature>
<proteinExistence type="predicted"/>
<keyword evidence="4" id="KW-0472">Membrane</keyword>
<dbReference type="Gene3D" id="3.40.50.300">
    <property type="entry name" value="P-loop containing nucleotide triphosphate hydrolases"/>
    <property type="match status" value="1"/>
</dbReference>
<evidence type="ECO:0000256" key="2">
    <source>
        <dbReference type="ARBA" id="ARBA00022840"/>
    </source>
</evidence>
<dbReference type="PANTHER" id="PTHR22683">
    <property type="entry name" value="SPORULATION PROTEIN RELATED"/>
    <property type="match status" value="1"/>
</dbReference>
<keyword evidence="4" id="KW-0812">Transmembrane</keyword>
<evidence type="ECO:0000256" key="3">
    <source>
        <dbReference type="PROSITE-ProRule" id="PRU00289"/>
    </source>
</evidence>
<accession>A0A7Y2L832</accession>
<evidence type="ECO:0000259" key="5">
    <source>
        <dbReference type="PROSITE" id="PS50901"/>
    </source>
</evidence>
<dbReference type="EMBL" id="JABEQB010000031">
    <property type="protein sequence ID" value="NNG67544.1"/>
    <property type="molecule type" value="Genomic_DNA"/>
</dbReference>
<keyword evidence="6" id="KW-0132">Cell division</keyword>
<dbReference type="Proteomes" id="UP000529861">
    <property type="component" value="Unassembled WGS sequence"/>
</dbReference>
<dbReference type="Pfam" id="PF01580">
    <property type="entry name" value="FtsK_SpoIIIE"/>
    <property type="match status" value="1"/>
</dbReference>
<dbReference type="CDD" id="cd01127">
    <property type="entry name" value="TrwB_TraG_TraD_VirD4"/>
    <property type="match status" value="1"/>
</dbReference>
<feature type="binding site" evidence="3">
    <location>
        <begin position="157"/>
        <end position="164"/>
    </location>
    <ligand>
        <name>ATP</name>
        <dbReference type="ChEBI" id="CHEBI:30616"/>
    </ligand>
</feature>
<dbReference type="InterPro" id="IPR002543">
    <property type="entry name" value="FtsK_dom"/>
</dbReference>
<dbReference type="GO" id="GO:0005524">
    <property type="term" value="F:ATP binding"/>
    <property type="evidence" value="ECO:0007669"/>
    <property type="project" value="UniProtKB-UniRule"/>
</dbReference>
<name>A0A7Y2L832_9THEO</name>
<sequence>MEIVSFFVETFKFTVFFFSFFALAAILYRRYFYTEKNKIYAVMKDTGIINKRGKLPKVVDFKVEKGKVEYKLLPPYGISIEDFQNKFDKLEQSLNGEVKLLKEGSFIVLKVNKNPIPDYVEFEYISLPPGEVILGYSRDGPFKLRFSDEYPHMLVGGTTGSGKSVFLRQLIVQLLLSGNVDLYLIDLKFGVEFSVFRNSRYVKEYAENEDDAFRVMLTIKELTYKRFDELKKSNAVNTEEYYMKPVFVIVDEFRNIMENKRLKSLFEELLRICRAVNIHFIIATQRPDKDTVPGSLKANIAMTCAFRTRDAVNSRILLENDRAASIQIPGRFIFQFKDDIEMQSPFLSVERARLLIKDTFVVKREKLSGVLDLANGEGYEDYSLY</sequence>
<feature type="domain" description="FtsK" evidence="5">
    <location>
        <begin position="139"/>
        <end position="315"/>
    </location>
</feature>
<keyword evidence="6" id="KW-0131">Cell cycle</keyword>
<dbReference type="InterPro" id="IPR027417">
    <property type="entry name" value="P-loop_NTPase"/>
</dbReference>
<evidence type="ECO:0000256" key="1">
    <source>
        <dbReference type="ARBA" id="ARBA00022741"/>
    </source>
</evidence>
<comment type="caution">
    <text evidence="6">The sequence shown here is derived from an EMBL/GenBank/DDBJ whole genome shotgun (WGS) entry which is preliminary data.</text>
</comment>
<dbReference type="GO" id="GO:0051301">
    <property type="term" value="P:cell division"/>
    <property type="evidence" value="ECO:0007669"/>
    <property type="project" value="UniProtKB-KW"/>
</dbReference>
<dbReference type="PANTHER" id="PTHR22683:SF1">
    <property type="entry name" value="TYPE VII SECRETION SYSTEM PROTEIN ESSC"/>
    <property type="match status" value="1"/>
</dbReference>
<dbReference type="AlphaFoldDB" id="A0A7Y2L832"/>
<protein>
    <submittedName>
        <fullName evidence="6">Cell division protein FtsK</fullName>
    </submittedName>
</protein>
<gene>
    <name evidence="6" type="ORF">HKI81_10020</name>
</gene>
<keyword evidence="4" id="KW-1133">Transmembrane helix</keyword>
<evidence type="ECO:0000313" key="7">
    <source>
        <dbReference type="Proteomes" id="UP000529861"/>
    </source>
</evidence>
<dbReference type="InterPro" id="IPR050206">
    <property type="entry name" value="FtsK/SpoIIIE/SftA"/>
</dbReference>
<evidence type="ECO:0000313" key="6">
    <source>
        <dbReference type="EMBL" id="NNG67544.1"/>
    </source>
</evidence>
<organism evidence="6 7">
    <name type="scientific">Caldanaerobacter subterraneus</name>
    <dbReference type="NCBI Taxonomy" id="911092"/>
    <lineage>
        <taxon>Bacteria</taxon>
        <taxon>Bacillati</taxon>
        <taxon>Bacillota</taxon>
        <taxon>Clostridia</taxon>
        <taxon>Thermoanaerobacterales</taxon>
        <taxon>Thermoanaerobacteraceae</taxon>
        <taxon>Caldanaerobacter</taxon>
    </lineage>
</organism>
<keyword evidence="2 3" id="KW-0067">ATP-binding</keyword>
<dbReference type="SUPFAM" id="SSF52540">
    <property type="entry name" value="P-loop containing nucleoside triphosphate hydrolases"/>
    <property type="match status" value="1"/>
</dbReference>
<dbReference type="GO" id="GO:0003677">
    <property type="term" value="F:DNA binding"/>
    <property type="evidence" value="ECO:0007669"/>
    <property type="project" value="InterPro"/>
</dbReference>
<dbReference type="PROSITE" id="PS50901">
    <property type="entry name" value="FTSK"/>
    <property type="match status" value="1"/>
</dbReference>
<reference evidence="6 7" key="1">
    <citation type="submission" date="2020-04" db="EMBL/GenBank/DDBJ databases">
        <title>Draft genome sequence of Caldanaerobacter sunterraneus. strain 1523vc isolated from Griffin hot spring, Kamchatka, Russia.</title>
        <authorList>
            <person name="Toshchakov S.V."/>
            <person name="Podosokorskaya O.A."/>
            <person name="Kublanov I.V."/>
            <person name="Korzhenkov A."/>
            <person name="Patrushev M.V."/>
        </authorList>
    </citation>
    <scope>NUCLEOTIDE SEQUENCE [LARGE SCALE GENOMIC DNA]</scope>
    <source>
        <strain evidence="6 7">1523vc</strain>
    </source>
</reference>